<gene>
    <name evidence="23" type="primary">coxB</name>
    <name evidence="23" type="ORF">AB3X84_21830</name>
</gene>
<evidence type="ECO:0000256" key="8">
    <source>
        <dbReference type="ARBA" id="ARBA00022723"/>
    </source>
</evidence>
<dbReference type="Proteomes" id="UP001558535">
    <property type="component" value="Unassembled WGS sequence"/>
</dbReference>
<comment type="catalytic activity">
    <reaction evidence="16">
        <text>4 Fe(II)-[cytochrome c] + O2 + 8 H(+)(in) = 4 Fe(III)-[cytochrome c] + 2 H2O + 4 H(+)(out)</text>
        <dbReference type="Rhea" id="RHEA:11436"/>
        <dbReference type="Rhea" id="RHEA-COMP:10350"/>
        <dbReference type="Rhea" id="RHEA-COMP:14399"/>
        <dbReference type="ChEBI" id="CHEBI:15377"/>
        <dbReference type="ChEBI" id="CHEBI:15378"/>
        <dbReference type="ChEBI" id="CHEBI:15379"/>
        <dbReference type="ChEBI" id="CHEBI:29033"/>
        <dbReference type="ChEBI" id="CHEBI:29034"/>
        <dbReference type="EC" id="7.1.1.9"/>
    </reaction>
</comment>
<feature type="transmembrane region" description="Helical" evidence="19">
    <location>
        <begin position="65"/>
        <end position="87"/>
    </location>
</feature>
<dbReference type="InterPro" id="IPR002429">
    <property type="entry name" value="CcO_II-like_C"/>
</dbReference>
<keyword evidence="11 17" id="KW-0408">Iron</keyword>
<feature type="transmembrane region" description="Helical" evidence="19">
    <location>
        <begin position="107"/>
        <end position="128"/>
    </location>
</feature>
<evidence type="ECO:0000256" key="4">
    <source>
        <dbReference type="ARBA" id="ARBA00022448"/>
    </source>
</evidence>
<keyword evidence="6" id="KW-0679">Respiratory chain</keyword>
<dbReference type="PANTHER" id="PTHR22888">
    <property type="entry name" value="CYTOCHROME C OXIDASE, SUBUNIT II"/>
    <property type="match status" value="1"/>
</dbReference>
<evidence type="ECO:0000256" key="18">
    <source>
        <dbReference type="SAM" id="MobiDB-lite"/>
    </source>
</evidence>
<dbReference type="Gene3D" id="2.60.40.420">
    <property type="entry name" value="Cupredoxins - blue copper proteins"/>
    <property type="match status" value="1"/>
</dbReference>
<keyword evidence="9" id="KW-0249">Electron transport</keyword>
<keyword evidence="24" id="KW-1185">Reference proteome</keyword>
<keyword evidence="20" id="KW-0732">Signal</keyword>
<evidence type="ECO:0000256" key="17">
    <source>
        <dbReference type="PROSITE-ProRule" id="PRU00433"/>
    </source>
</evidence>
<evidence type="ECO:0000256" key="11">
    <source>
        <dbReference type="ARBA" id="ARBA00023004"/>
    </source>
</evidence>
<evidence type="ECO:0000256" key="14">
    <source>
        <dbReference type="ARBA" id="ARBA00024688"/>
    </source>
</evidence>
<evidence type="ECO:0000256" key="2">
    <source>
        <dbReference type="ARBA" id="ARBA00004418"/>
    </source>
</evidence>
<keyword evidence="10 19" id="KW-1133">Transmembrane helix</keyword>
<feature type="domain" description="Cytochrome oxidase subunit II copper A binding" evidence="21">
    <location>
        <begin position="139"/>
        <end position="256"/>
    </location>
</feature>
<dbReference type="SUPFAM" id="SSF49503">
    <property type="entry name" value="Cupredoxins"/>
    <property type="match status" value="1"/>
</dbReference>
<feature type="domain" description="Cytochrome c" evidence="22">
    <location>
        <begin position="286"/>
        <end position="376"/>
    </location>
</feature>
<evidence type="ECO:0000256" key="10">
    <source>
        <dbReference type="ARBA" id="ARBA00022989"/>
    </source>
</evidence>
<evidence type="ECO:0000259" key="21">
    <source>
        <dbReference type="PROSITE" id="PS50857"/>
    </source>
</evidence>
<keyword evidence="8 17" id="KW-0479">Metal-binding</keyword>
<dbReference type="InterPro" id="IPR036909">
    <property type="entry name" value="Cyt_c-like_dom_sf"/>
</dbReference>
<dbReference type="RefSeq" id="WP_368608413.1">
    <property type="nucleotide sequence ID" value="NZ_JBFPKB010000007.1"/>
</dbReference>
<keyword evidence="5 17" id="KW-0349">Heme</keyword>
<evidence type="ECO:0000256" key="6">
    <source>
        <dbReference type="ARBA" id="ARBA00022660"/>
    </source>
</evidence>
<evidence type="ECO:0000256" key="9">
    <source>
        <dbReference type="ARBA" id="ARBA00022982"/>
    </source>
</evidence>
<dbReference type="SUPFAM" id="SSF46626">
    <property type="entry name" value="Cytochrome c"/>
    <property type="match status" value="1"/>
</dbReference>
<dbReference type="InterPro" id="IPR014222">
    <property type="entry name" value="Cyt_c_oxidase_su2"/>
</dbReference>
<dbReference type="PROSITE" id="PS50857">
    <property type="entry name" value="COX2_CUA"/>
    <property type="match status" value="1"/>
</dbReference>
<keyword evidence="13 19" id="KW-0472">Membrane</keyword>
<dbReference type="EMBL" id="JBFPKE010000008">
    <property type="protein sequence ID" value="MEX3752638.1"/>
    <property type="molecule type" value="Genomic_DNA"/>
</dbReference>
<evidence type="ECO:0000256" key="13">
    <source>
        <dbReference type="ARBA" id="ARBA00023136"/>
    </source>
</evidence>
<feature type="chain" id="PRO_5046278595" description="Cytochrome aa3 subunit 2" evidence="20">
    <location>
        <begin position="42"/>
        <end position="376"/>
    </location>
</feature>
<comment type="subcellular location">
    <subcellularLocation>
        <location evidence="1">Membrane</location>
        <topology evidence="1">Multi-pass membrane protein</topology>
    </subcellularLocation>
    <subcellularLocation>
        <location evidence="2">Periplasm</location>
    </subcellularLocation>
</comment>
<dbReference type="PANTHER" id="PTHR22888:SF9">
    <property type="entry name" value="CYTOCHROME C OXIDASE SUBUNIT 2"/>
    <property type="match status" value="1"/>
</dbReference>
<evidence type="ECO:0000256" key="19">
    <source>
        <dbReference type="SAM" id="Phobius"/>
    </source>
</evidence>
<evidence type="ECO:0000256" key="3">
    <source>
        <dbReference type="ARBA" id="ARBA00007866"/>
    </source>
</evidence>
<dbReference type="NCBIfam" id="TIGR02866">
    <property type="entry name" value="CoxB"/>
    <property type="match status" value="1"/>
</dbReference>
<protein>
    <recommendedName>
        <fullName evidence="15">Cytochrome aa3 subunit 2</fullName>
    </recommendedName>
</protein>
<comment type="caution">
    <text evidence="23">The sequence shown here is derived from an EMBL/GenBank/DDBJ whole genome shotgun (WGS) entry which is preliminary data.</text>
</comment>
<dbReference type="PROSITE" id="PS00078">
    <property type="entry name" value="COX2"/>
    <property type="match status" value="1"/>
</dbReference>
<reference evidence="23 24" key="1">
    <citation type="submission" date="2024-07" db="EMBL/GenBank/DDBJ databases">
        <title>A survey of Mimosa microsymbionts across Brazilian biomes reveals a high diversity of Paraburkholderia nodulating endemic species, but also that Cupriavidus is common as a symbiont of widespread species.</title>
        <authorList>
            <person name="Rouws L."/>
            <person name="Barauna A."/>
            <person name="Beukes C."/>
            <person name="Rouws J.R.C."/>
            <person name="De Faria S.M."/>
            <person name="Gross E."/>
            <person name="Bueno Dos Reis Junior F."/>
            <person name="Simon M.F."/>
            <person name="Maluk M."/>
            <person name="Odee D.W."/>
            <person name="Kenicer G."/>
            <person name="Young J.P.W."/>
            <person name="Reis V.M."/>
            <person name="Zilli J."/>
            <person name="James E.K."/>
        </authorList>
    </citation>
    <scope>NUCLEOTIDE SEQUENCE [LARGE SCALE GENOMIC DNA]</scope>
    <source>
        <strain evidence="23 24">BR14375</strain>
    </source>
</reference>
<evidence type="ECO:0000256" key="7">
    <source>
        <dbReference type="ARBA" id="ARBA00022692"/>
    </source>
</evidence>
<dbReference type="Pfam" id="PF00034">
    <property type="entry name" value="Cytochrom_C"/>
    <property type="match status" value="1"/>
</dbReference>
<feature type="region of interest" description="Disordered" evidence="18">
    <location>
        <begin position="260"/>
        <end position="283"/>
    </location>
</feature>
<proteinExistence type="inferred from homology"/>
<keyword evidence="4" id="KW-0813">Transport</keyword>
<evidence type="ECO:0000256" key="15">
    <source>
        <dbReference type="ARBA" id="ARBA00031399"/>
    </source>
</evidence>
<dbReference type="CDD" id="cd04213">
    <property type="entry name" value="CuRO_CcO_Caa3_II"/>
    <property type="match status" value="1"/>
</dbReference>
<sequence>MRCIRTAQTKLQQPHHRARLAASAALSAFCASVVLSSEACAEPAPLAYFLHTAGPAASPTMRLGWVLTAIVVLVVLFVSGLLVGAVLRKRPAAPAEAIGPEAGGLRWIYVGTGVSCIALLGMLVYAMMTLESVASPASHARLVITVTAYDWWWKVDYTGDADPARNFSTANEIHIPAGEPVKVLLKSADVVHAFWVPQLAGKTQTIPGQTNEQWIQADRPGIYRGQCSQFCGAQHAHMAFEVVAQSAAAFDAWRDAQGRSATQTDAAAPDAAAPDAAAPDASAQNAPVIAGKKLFDERCAGCHTIRGTDAQGSQAPDLTHLGSRRLIAAGALTNTPEHLLDWIQHAQRIKPEALMPSIALTTSEAAALSAYLATLH</sequence>
<evidence type="ECO:0000256" key="16">
    <source>
        <dbReference type="ARBA" id="ARBA00047816"/>
    </source>
</evidence>
<dbReference type="InterPro" id="IPR045187">
    <property type="entry name" value="CcO_II"/>
</dbReference>
<evidence type="ECO:0000256" key="20">
    <source>
        <dbReference type="SAM" id="SignalP"/>
    </source>
</evidence>
<comment type="similarity">
    <text evidence="3">Belongs to the cytochrome c oxidase subunit 2 family.</text>
</comment>
<evidence type="ECO:0000256" key="1">
    <source>
        <dbReference type="ARBA" id="ARBA00004141"/>
    </source>
</evidence>
<accession>A0ABV3WHG8</accession>
<feature type="signal peptide" evidence="20">
    <location>
        <begin position="1"/>
        <end position="41"/>
    </location>
</feature>
<dbReference type="PROSITE" id="PS51007">
    <property type="entry name" value="CYTC"/>
    <property type="match status" value="1"/>
</dbReference>
<dbReference type="Pfam" id="PF00116">
    <property type="entry name" value="COX2"/>
    <property type="match status" value="1"/>
</dbReference>
<evidence type="ECO:0000256" key="5">
    <source>
        <dbReference type="ARBA" id="ARBA00022617"/>
    </source>
</evidence>
<organism evidence="23 24">
    <name type="scientific">Paraburkholderia phenoliruptrix</name>
    <dbReference type="NCBI Taxonomy" id="252970"/>
    <lineage>
        <taxon>Bacteria</taxon>
        <taxon>Pseudomonadati</taxon>
        <taxon>Pseudomonadota</taxon>
        <taxon>Betaproteobacteria</taxon>
        <taxon>Burkholderiales</taxon>
        <taxon>Burkholderiaceae</taxon>
        <taxon>Paraburkholderia</taxon>
    </lineage>
</organism>
<keyword evidence="7 19" id="KW-0812">Transmembrane</keyword>
<evidence type="ECO:0000313" key="24">
    <source>
        <dbReference type="Proteomes" id="UP001558535"/>
    </source>
</evidence>
<dbReference type="InterPro" id="IPR034236">
    <property type="entry name" value="CuRO_CcO_Caa3_II"/>
</dbReference>
<dbReference type="InterPro" id="IPR001505">
    <property type="entry name" value="Copper_CuA"/>
</dbReference>
<keyword evidence="12" id="KW-0186">Copper</keyword>
<comment type="function">
    <text evidence="14">Subunits I and II form the functional core of the enzyme complex. Electrons originating in cytochrome c are transferred via heme a and Cu(A) to the binuclear center formed by heme a3 and Cu(B).</text>
</comment>
<evidence type="ECO:0000259" key="22">
    <source>
        <dbReference type="PROSITE" id="PS51007"/>
    </source>
</evidence>
<evidence type="ECO:0000313" key="23">
    <source>
        <dbReference type="EMBL" id="MEX3752638.1"/>
    </source>
</evidence>
<name>A0ABV3WHG8_9BURK</name>
<evidence type="ECO:0000256" key="12">
    <source>
        <dbReference type="ARBA" id="ARBA00023008"/>
    </source>
</evidence>
<dbReference type="InterPro" id="IPR009056">
    <property type="entry name" value="Cyt_c-like_dom"/>
</dbReference>
<dbReference type="InterPro" id="IPR008972">
    <property type="entry name" value="Cupredoxin"/>
</dbReference>